<accession>A0A5S9IL51</accession>
<dbReference type="InterPro" id="IPR046336">
    <property type="entry name" value="Lon_prtase_N_sf"/>
</dbReference>
<organism evidence="2 3">
    <name type="scientific">Uabimicrobium amorphum</name>
    <dbReference type="NCBI Taxonomy" id="2596890"/>
    <lineage>
        <taxon>Bacteria</taxon>
        <taxon>Pseudomonadati</taxon>
        <taxon>Planctomycetota</taxon>
        <taxon>Candidatus Uabimicrobiia</taxon>
        <taxon>Candidatus Uabimicrobiales</taxon>
        <taxon>Candidatus Uabimicrobiaceae</taxon>
        <taxon>Candidatus Uabimicrobium</taxon>
    </lineage>
</organism>
<evidence type="ECO:0000313" key="3">
    <source>
        <dbReference type="Proteomes" id="UP000326354"/>
    </source>
</evidence>
<dbReference type="Proteomes" id="UP000326354">
    <property type="component" value="Chromosome"/>
</dbReference>
<dbReference type="PANTHER" id="PTHR46732:SF8">
    <property type="entry name" value="ATP-DEPENDENT PROTEASE LA (LON) DOMAIN PROTEIN"/>
    <property type="match status" value="1"/>
</dbReference>
<dbReference type="SUPFAM" id="SSF88697">
    <property type="entry name" value="PUA domain-like"/>
    <property type="match status" value="1"/>
</dbReference>
<keyword evidence="3" id="KW-1185">Reference proteome</keyword>
<evidence type="ECO:0000259" key="1">
    <source>
        <dbReference type="PROSITE" id="PS51787"/>
    </source>
</evidence>
<dbReference type="Gene3D" id="2.30.130.40">
    <property type="entry name" value="LON domain-like"/>
    <property type="match status" value="1"/>
</dbReference>
<proteinExistence type="predicted"/>
<sequence length="190" mass="21831">MMETVVIDLFPLHTVLFPYQVIPLQIFEPRYLNMISRCFEQSQSFGICLIEEGTEVGPPAIPHKTGTSAQIISLRSLAEDKIFVFARGERRFLIRKLLQEQPYIRVEVEWIDPELPSFPGDYAHLKVCIENLLKKLPQQNLKIPQNDNQIFGLVSALLSGLRNEKQELLQLNADEIVPQMIEILERTTTS</sequence>
<dbReference type="KEGG" id="uam:UABAM_02234"/>
<evidence type="ECO:0000313" key="2">
    <source>
        <dbReference type="EMBL" id="BBM83879.1"/>
    </source>
</evidence>
<dbReference type="AlphaFoldDB" id="A0A5S9IL51"/>
<dbReference type="EMBL" id="AP019860">
    <property type="protein sequence ID" value="BBM83879.1"/>
    <property type="molecule type" value="Genomic_DNA"/>
</dbReference>
<feature type="domain" description="Lon N-terminal" evidence="1">
    <location>
        <begin position="4"/>
        <end position="189"/>
    </location>
</feature>
<name>A0A5S9IL51_UABAM</name>
<reference evidence="2 3" key="1">
    <citation type="submission" date="2019-08" db="EMBL/GenBank/DDBJ databases">
        <title>Complete genome sequence of Candidatus Uab amorphum.</title>
        <authorList>
            <person name="Shiratori T."/>
            <person name="Suzuki S."/>
            <person name="Kakizawa Y."/>
            <person name="Ishida K."/>
        </authorList>
    </citation>
    <scope>NUCLEOTIDE SEQUENCE [LARGE SCALE GENOMIC DNA]</scope>
    <source>
        <strain evidence="2 3">SRT547</strain>
    </source>
</reference>
<dbReference type="PROSITE" id="PS51787">
    <property type="entry name" value="LON_N"/>
    <property type="match status" value="1"/>
</dbReference>
<gene>
    <name evidence="2" type="ORF">UABAM_02234</name>
</gene>
<dbReference type="SMART" id="SM00464">
    <property type="entry name" value="LON"/>
    <property type="match status" value="1"/>
</dbReference>
<protein>
    <recommendedName>
        <fullName evidence="1">Lon N-terminal domain-containing protein</fullName>
    </recommendedName>
</protein>
<dbReference type="PANTHER" id="PTHR46732">
    <property type="entry name" value="ATP-DEPENDENT PROTEASE LA (LON) DOMAIN PROTEIN"/>
    <property type="match status" value="1"/>
</dbReference>
<dbReference type="Pfam" id="PF02190">
    <property type="entry name" value="LON_substr_bdg"/>
    <property type="match status" value="1"/>
</dbReference>
<dbReference type="InterPro" id="IPR015947">
    <property type="entry name" value="PUA-like_sf"/>
</dbReference>
<dbReference type="OrthoDB" id="9806457at2"/>
<dbReference type="InterPro" id="IPR003111">
    <property type="entry name" value="Lon_prtase_N"/>
</dbReference>